<dbReference type="GO" id="GO:0004332">
    <property type="term" value="F:fructose-bisphosphate aldolase activity"/>
    <property type="evidence" value="ECO:0007669"/>
    <property type="project" value="UniProtKB-EC"/>
</dbReference>
<dbReference type="EMBL" id="DRXG01000082">
    <property type="protein sequence ID" value="HHN52421.1"/>
    <property type="molecule type" value="Genomic_DNA"/>
</dbReference>
<dbReference type="InterPro" id="IPR050456">
    <property type="entry name" value="DeoC/FbaB_aldolase"/>
</dbReference>
<evidence type="ECO:0000256" key="1">
    <source>
        <dbReference type="ARBA" id="ARBA00008116"/>
    </source>
</evidence>
<name>A0A7C4E2J5_CALS0</name>
<gene>
    <name evidence="5" type="ORF">ENM30_03800</name>
    <name evidence="4" type="ORF">ENT82_04785</name>
    <name evidence="3" type="ORF">ENU43_06190</name>
</gene>
<dbReference type="EMBL" id="DTCM01000077">
    <property type="protein sequence ID" value="HGL41236.1"/>
    <property type="molecule type" value="Genomic_DNA"/>
</dbReference>
<dbReference type="Gene3D" id="3.20.20.70">
    <property type="entry name" value="Aldolase class I"/>
    <property type="match status" value="1"/>
</dbReference>
<sequence>MVFGKQARLNRLLENGRMLCIPLDHGTSLGPVKGLENIEDLVYRLESAGVTALLAHKGVFRSLKRPLKTGTIMHMSASTQLSTHYNRKVLIASVEEALRLGVDAVSVHINIGGVDDDVMLEHLGLVADACDEWQVPMIAMMYPRGENIKNPSDPAVISHVARVGAELGADIVKTPMPSANVEEIEAVTRSCPVPVVAAGGPKMERDEDVLRLAYASVAGGCMGITFGRNVFQHRSPENMVKALRRIVIEGRRVEEALPVLTP</sequence>
<dbReference type="SUPFAM" id="SSF51569">
    <property type="entry name" value="Aldolase"/>
    <property type="match status" value="1"/>
</dbReference>
<dbReference type="PANTHER" id="PTHR47916:SF1">
    <property type="entry name" value="3-HYDROXY-5-PHOSPHONOOXYPENTANE-2,4-DIONE THIOLASE"/>
    <property type="match status" value="1"/>
</dbReference>
<dbReference type="InterPro" id="IPR002915">
    <property type="entry name" value="DeoC/FbaB/LacD_aldolase"/>
</dbReference>
<dbReference type="PANTHER" id="PTHR47916">
    <property type="entry name" value="FRUCTOSE-BISPHOSPHATE ALDOLASE CLASS 1"/>
    <property type="match status" value="1"/>
</dbReference>
<organism evidence="4">
    <name type="scientific">Caldiarchaeum subterraneum</name>
    <dbReference type="NCBI Taxonomy" id="311458"/>
    <lineage>
        <taxon>Archaea</taxon>
        <taxon>Nitrososphaerota</taxon>
        <taxon>Candidatus Caldarchaeales</taxon>
        <taxon>Candidatus Caldarchaeaceae</taxon>
        <taxon>Candidatus Caldarchaeum</taxon>
    </lineage>
</organism>
<comment type="similarity">
    <text evidence="1">Belongs to the DeoC/FbaB aldolase family.</text>
</comment>
<dbReference type="EMBL" id="DTAD01000048">
    <property type="protein sequence ID" value="HGN90426.1"/>
    <property type="molecule type" value="Genomic_DNA"/>
</dbReference>
<comment type="caution">
    <text evidence="4">The sequence shown here is derived from an EMBL/GenBank/DDBJ whole genome shotgun (WGS) entry which is preliminary data.</text>
</comment>
<evidence type="ECO:0000313" key="4">
    <source>
        <dbReference type="EMBL" id="HGN90426.1"/>
    </source>
</evidence>
<evidence type="ECO:0000313" key="3">
    <source>
        <dbReference type="EMBL" id="HGL41236.1"/>
    </source>
</evidence>
<dbReference type="SMART" id="SM01133">
    <property type="entry name" value="DeoC"/>
    <property type="match status" value="1"/>
</dbReference>
<dbReference type="PIRSF" id="PIRSF038992">
    <property type="entry name" value="Aldolase_Ia"/>
    <property type="match status" value="1"/>
</dbReference>
<protein>
    <submittedName>
        <fullName evidence="4">Fructose-bisphosphate aldolase</fullName>
        <ecNumber evidence="4">4.1.2.13</ecNumber>
    </submittedName>
</protein>
<dbReference type="InterPro" id="IPR041720">
    <property type="entry name" value="FbaB-like"/>
</dbReference>
<dbReference type="InterPro" id="IPR013785">
    <property type="entry name" value="Aldolase_TIM"/>
</dbReference>
<evidence type="ECO:0000256" key="2">
    <source>
        <dbReference type="PIRSR" id="PIRSR038992-1"/>
    </source>
</evidence>
<feature type="active site" description="Schiff-base intermediate with dihydroxyacetone-P" evidence="2">
    <location>
        <position position="173"/>
    </location>
</feature>
<dbReference type="NCBIfam" id="NF005556">
    <property type="entry name" value="PRK07226.1"/>
    <property type="match status" value="1"/>
</dbReference>
<evidence type="ECO:0000313" key="5">
    <source>
        <dbReference type="EMBL" id="HHN52421.1"/>
    </source>
</evidence>
<dbReference type="Pfam" id="PF01791">
    <property type="entry name" value="DeoC"/>
    <property type="match status" value="1"/>
</dbReference>
<keyword evidence="4" id="KW-0456">Lyase</keyword>
<proteinExistence type="inferred from homology"/>
<reference evidence="4" key="1">
    <citation type="journal article" date="2020" name="mSystems">
        <title>Genome- and Community-Level Interaction Insights into Carbon Utilization and Element Cycling Functions of Hydrothermarchaeota in Hydrothermal Sediment.</title>
        <authorList>
            <person name="Zhou Z."/>
            <person name="Liu Y."/>
            <person name="Xu W."/>
            <person name="Pan J."/>
            <person name="Luo Z.H."/>
            <person name="Li M."/>
        </authorList>
    </citation>
    <scope>NUCLEOTIDE SEQUENCE [LARGE SCALE GENOMIC DNA]</scope>
    <source>
        <strain evidence="5">SpSt-1073</strain>
        <strain evidence="4">SpSt-613</strain>
        <strain evidence="3">SpSt-669</strain>
    </source>
</reference>
<dbReference type="CDD" id="cd00958">
    <property type="entry name" value="DhnA"/>
    <property type="match status" value="1"/>
</dbReference>
<dbReference type="EC" id="4.1.2.13" evidence="4"/>
<accession>A0A7C4E2J5</accession>
<dbReference type="AlphaFoldDB" id="A0A7C4E2J5"/>
<feature type="active site" description="Proton donor" evidence="2">
    <location>
        <position position="142"/>
    </location>
</feature>